<dbReference type="InterPro" id="IPR003018">
    <property type="entry name" value="GAF"/>
</dbReference>
<keyword evidence="1" id="KW-0547">Nucleotide-binding</keyword>
<comment type="caution">
    <text evidence="7">The sequence shown here is derived from an EMBL/GenBank/DDBJ whole genome shotgun (WGS) entry which is preliminary data.</text>
</comment>
<keyword evidence="2" id="KW-0067">ATP-binding</keyword>
<sequence>MRGSTKDFLKKSWERSSMYGVDPQIAKDAILGADEFKKYREQKQSFLQEVKPTIERMFHGLKSSGSIALLADPQGYILESMGDPEFLHDVEKIHLHQGACWSEQARGTNAIGTVIAERHPLEVMGKEHYLEVNHILFCAASPIFNPLGDLVAVLDVSGYHEKHHPLLLGMVDVIARSIEDSLLIRNNEKRLILSLYAEEERAHRALIAVDEEGIITGVNREARSLLEWNPAEPIALTDLLSGVEPLIQRSHGKHRDYSVHKKKNGRGKLLASVWMDMRPPVFPVSPSETKSKQAKQIHSVRYTFSDIFGNDKYFLSVLEFAKRAAATDYAILVTGESGTGKEMVSQAIHHASKRADRPFIALNCGAITKTLLESELFGYEAGAFTGAKQSGHAGKIELAHGGTLFLDEIAEMPLDMQVALLRVLQEFTVTRISGSRPIPVDVRIIAATHKDLWQEVQEGRFRADLFFRLQGVQIKIPPLREREDRLNLAVHLLKKIRHELGKNAFTLSPNAQQLIETYSWPGNIRELNAALRHAAFVTTSETIDVHHFPSYILSNGKPQTPLTGDSLKQIEYQAILETLQRTEGNVAQAARILGIGRNTLYRKLKKLM</sequence>
<organism evidence="7 8">
    <name type="scientific">Collibacillus ludicampi</name>
    <dbReference type="NCBI Taxonomy" id="2771369"/>
    <lineage>
        <taxon>Bacteria</taxon>
        <taxon>Bacillati</taxon>
        <taxon>Bacillota</taxon>
        <taxon>Bacilli</taxon>
        <taxon>Bacillales</taxon>
        <taxon>Alicyclobacillaceae</taxon>
        <taxon>Collibacillus</taxon>
    </lineage>
</organism>
<dbReference type="InterPro" id="IPR002197">
    <property type="entry name" value="HTH_Fis"/>
</dbReference>
<evidence type="ECO:0000256" key="2">
    <source>
        <dbReference type="ARBA" id="ARBA00022840"/>
    </source>
</evidence>
<dbReference type="GO" id="GO:0006355">
    <property type="term" value="P:regulation of DNA-templated transcription"/>
    <property type="evidence" value="ECO:0007669"/>
    <property type="project" value="InterPro"/>
</dbReference>
<proteinExistence type="predicted"/>
<dbReference type="GO" id="GO:0005524">
    <property type="term" value="F:ATP binding"/>
    <property type="evidence" value="ECO:0007669"/>
    <property type="project" value="UniProtKB-KW"/>
</dbReference>
<evidence type="ECO:0000313" key="8">
    <source>
        <dbReference type="Proteomes" id="UP001057291"/>
    </source>
</evidence>
<dbReference type="Pfam" id="PF02954">
    <property type="entry name" value="HTH_8"/>
    <property type="match status" value="1"/>
</dbReference>
<evidence type="ECO:0000259" key="6">
    <source>
        <dbReference type="PROSITE" id="PS50045"/>
    </source>
</evidence>
<name>A0AAV4LFX0_9BACL</name>
<dbReference type="PROSITE" id="PS00688">
    <property type="entry name" value="SIGMA54_INTERACT_3"/>
    <property type="match status" value="1"/>
</dbReference>
<dbReference type="Gene3D" id="3.40.50.300">
    <property type="entry name" value="P-loop containing nucleotide triphosphate hydrolases"/>
    <property type="match status" value="1"/>
</dbReference>
<evidence type="ECO:0000256" key="4">
    <source>
        <dbReference type="ARBA" id="ARBA00023125"/>
    </source>
</evidence>
<dbReference type="Pfam" id="PF25601">
    <property type="entry name" value="AAA_lid_14"/>
    <property type="match status" value="1"/>
</dbReference>
<protein>
    <submittedName>
        <fullName evidence="7">Sigma-54-dependent Fis family transcriptional regulator</fullName>
    </submittedName>
</protein>
<evidence type="ECO:0000313" key="7">
    <source>
        <dbReference type="EMBL" id="GIM46702.1"/>
    </source>
</evidence>
<dbReference type="Pfam" id="PF00158">
    <property type="entry name" value="Sigma54_activat"/>
    <property type="match status" value="1"/>
</dbReference>
<dbReference type="PROSITE" id="PS50045">
    <property type="entry name" value="SIGMA54_INTERACT_4"/>
    <property type="match status" value="1"/>
</dbReference>
<dbReference type="PROSITE" id="PS00676">
    <property type="entry name" value="SIGMA54_INTERACT_2"/>
    <property type="match status" value="1"/>
</dbReference>
<keyword evidence="4" id="KW-0238">DNA-binding</keyword>
<keyword evidence="5" id="KW-0804">Transcription</keyword>
<evidence type="ECO:0000256" key="3">
    <source>
        <dbReference type="ARBA" id="ARBA00023015"/>
    </source>
</evidence>
<dbReference type="SUPFAM" id="SSF46689">
    <property type="entry name" value="Homeodomain-like"/>
    <property type="match status" value="1"/>
</dbReference>
<dbReference type="RefSeq" id="WP_282199766.1">
    <property type="nucleotide sequence ID" value="NZ_BOQE01000001.1"/>
</dbReference>
<dbReference type="InterPro" id="IPR027417">
    <property type="entry name" value="P-loop_NTPase"/>
</dbReference>
<dbReference type="AlphaFoldDB" id="A0AAV4LFX0"/>
<dbReference type="PROSITE" id="PS00675">
    <property type="entry name" value="SIGMA54_INTERACT_1"/>
    <property type="match status" value="1"/>
</dbReference>
<dbReference type="PANTHER" id="PTHR32071">
    <property type="entry name" value="TRANSCRIPTIONAL REGULATORY PROTEIN"/>
    <property type="match status" value="1"/>
</dbReference>
<dbReference type="InterPro" id="IPR003593">
    <property type="entry name" value="AAA+_ATPase"/>
</dbReference>
<feature type="domain" description="Sigma-54 factor interaction" evidence="6">
    <location>
        <begin position="307"/>
        <end position="536"/>
    </location>
</feature>
<dbReference type="EMBL" id="BOQE01000001">
    <property type="protein sequence ID" value="GIM46702.1"/>
    <property type="molecule type" value="Genomic_DNA"/>
</dbReference>
<evidence type="ECO:0000256" key="5">
    <source>
        <dbReference type="ARBA" id="ARBA00023163"/>
    </source>
</evidence>
<gene>
    <name evidence="7" type="primary">aorR</name>
    <name evidence="7" type="ORF">DNHGIG_22510</name>
</gene>
<dbReference type="FunFam" id="3.40.50.300:FF:000006">
    <property type="entry name" value="DNA-binding transcriptional regulator NtrC"/>
    <property type="match status" value="1"/>
</dbReference>
<accession>A0AAV4LFX0</accession>
<dbReference type="SMART" id="SM00382">
    <property type="entry name" value="AAA"/>
    <property type="match status" value="1"/>
</dbReference>
<dbReference type="Gene3D" id="1.10.8.60">
    <property type="match status" value="1"/>
</dbReference>
<keyword evidence="3" id="KW-0805">Transcription regulation</keyword>
<dbReference type="PANTHER" id="PTHR32071:SF57">
    <property type="entry name" value="C4-DICARBOXYLATE TRANSPORT TRANSCRIPTIONAL REGULATORY PROTEIN DCTD"/>
    <property type="match status" value="1"/>
</dbReference>
<dbReference type="GO" id="GO:0043565">
    <property type="term" value="F:sequence-specific DNA binding"/>
    <property type="evidence" value="ECO:0007669"/>
    <property type="project" value="InterPro"/>
</dbReference>
<dbReference type="CDD" id="cd00009">
    <property type="entry name" value="AAA"/>
    <property type="match status" value="1"/>
</dbReference>
<dbReference type="Pfam" id="PF01590">
    <property type="entry name" value="GAF"/>
    <property type="match status" value="1"/>
</dbReference>
<dbReference type="InterPro" id="IPR025662">
    <property type="entry name" value="Sigma_54_int_dom_ATP-bd_1"/>
</dbReference>
<evidence type="ECO:0000256" key="1">
    <source>
        <dbReference type="ARBA" id="ARBA00022741"/>
    </source>
</evidence>
<dbReference type="Proteomes" id="UP001057291">
    <property type="component" value="Unassembled WGS sequence"/>
</dbReference>
<dbReference type="InterPro" id="IPR009057">
    <property type="entry name" value="Homeodomain-like_sf"/>
</dbReference>
<reference evidence="7" key="1">
    <citation type="journal article" date="2023" name="Int. J. Syst. Evol. Microbiol.">
        <title>Collibacillus ludicampi gen. nov., sp. nov., a new soil bacterium of the family Alicyclobacillaceae.</title>
        <authorList>
            <person name="Jojima T."/>
            <person name="Ioku Y."/>
            <person name="Fukuta Y."/>
            <person name="Shirasaka N."/>
            <person name="Matsumura Y."/>
            <person name="Mori M."/>
        </authorList>
    </citation>
    <scope>NUCLEOTIDE SEQUENCE</scope>
    <source>
        <strain evidence="7">TP075</strain>
    </source>
</reference>
<dbReference type="InterPro" id="IPR029016">
    <property type="entry name" value="GAF-like_dom_sf"/>
</dbReference>
<dbReference type="SUPFAM" id="SSF52540">
    <property type="entry name" value="P-loop containing nucleoside triphosphate hydrolases"/>
    <property type="match status" value="1"/>
</dbReference>
<dbReference type="Gene3D" id="1.10.10.60">
    <property type="entry name" value="Homeodomain-like"/>
    <property type="match status" value="1"/>
</dbReference>
<keyword evidence="8" id="KW-1185">Reference proteome</keyword>
<dbReference type="InterPro" id="IPR025944">
    <property type="entry name" value="Sigma_54_int_dom_CS"/>
</dbReference>
<dbReference type="InterPro" id="IPR058031">
    <property type="entry name" value="AAA_lid_NorR"/>
</dbReference>
<dbReference type="Gene3D" id="3.30.450.40">
    <property type="match status" value="1"/>
</dbReference>
<dbReference type="InterPro" id="IPR002078">
    <property type="entry name" value="Sigma_54_int"/>
</dbReference>
<dbReference type="PRINTS" id="PR01590">
    <property type="entry name" value="HTHFIS"/>
</dbReference>
<dbReference type="InterPro" id="IPR025943">
    <property type="entry name" value="Sigma_54_int_dom_ATP-bd_2"/>
</dbReference>